<name>L9K1U4_TUPCH</name>
<evidence type="ECO:0000313" key="12">
    <source>
        <dbReference type="EMBL" id="ELW56474.1"/>
    </source>
</evidence>
<keyword evidence="6" id="KW-0819">tRNA processing</keyword>
<comment type="subcellular location">
    <subcellularLocation>
        <location evidence="1">Cytoplasmic granule</location>
    </subcellularLocation>
    <subcellularLocation>
        <location evidence="2">Nucleus</location>
        <location evidence="2">Nucleolus</location>
    </subcellularLocation>
</comment>
<dbReference type="GO" id="GO:0005655">
    <property type="term" value="C:nucleolar ribonuclease P complex"/>
    <property type="evidence" value="ECO:0007669"/>
    <property type="project" value="InterPro"/>
</dbReference>
<evidence type="ECO:0000256" key="7">
    <source>
        <dbReference type="ARBA" id="ARBA00023242"/>
    </source>
</evidence>
<dbReference type="GO" id="GO:0003676">
    <property type="term" value="F:nucleic acid binding"/>
    <property type="evidence" value="ECO:0007669"/>
    <property type="project" value="InterPro"/>
</dbReference>
<evidence type="ECO:0000313" key="13">
    <source>
        <dbReference type="Proteomes" id="UP000011518"/>
    </source>
</evidence>
<dbReference type="GO" id="GO:0000172">
    <property type="term" value="C:ribonuclease MRP complex"/>
    <property type="evidence" value="ECO:0007669"/>
    <property type="project" value="InterPro"/>
</dbReference>
<evidence type="ECO:0000256" key="8">
    <source>
        <dbReference type="ARBA" id="ARBA00053284"/>
    </source>
</evidence>
<reference evidence="13" key="2">
    <citation type="journal article" date="2013" name="Nat. Commun.">
        <title>Genome of the Chinese tree shrew.</title>
        <authorList>
            <person name="Fan Y."/>
            <person name="Huang Z.Y."/>
            <person name="Cao C.C."/>
            <person name="Chen C.S."/>
            <person name="Chen Y.X."/>
            <person name="Fan D.D."/>
            <person name="He J."/>
            <person name="Hou H.L."/>
            <person name="Hu L."/>
            <person name="Hu X.T."/>
            <person name="Jiang X.T."/>
            <person name="Lai R."/>
            <person name="Lang Y.S."/>
            <person name="Liang B."/>
            <person name="Liao S.G."/>
            <person name="Mu D."/>
            <person name="Ma Y.Y."/>
            <person name="Niu Y.Y."/>
            <person name="Sun X.Q."/>
            <person name="Xia J.Q."/>
            <person name="Xiao J."/>
            <person name="Xiong Z.Q."/>
            <person name="Xu L."/>
            <person name="Yang L."/>
            <person name="Zhang Y."/>
            <person name="Zhao W."/>
            <person name="Zhao X.D."/>
            <person name="Zheng Y.T."/>
            <person name="Zhou J.M."/>
            <person name="Zhu Y.B."/>
            <person name="Zhang G.J."/>
            <person name="Wang J."/>
            <person name="Yao Y.G."/>
        </authorList>
    </citation>
    <scope>NUCLEOTIDE SEQUENCE [LARGE SCALE GENOMIC DNA]</scope>
</reference>
<keyword evidence="13" id="KW-1185">Reference proteome</keyword>
<evidence type="ECO:0000256" key="4">
    <source>
        <dbReference type="ARBA" id="ARBA00022490"/>
    </source>
</evidence>
<evidence type="ECO:0000256" key="3">
    <source>
        <dbReference type="ARBA" id="ARBA00008018"/>
    </source>
</evidence>
<evidence type="ECO:0000256" key="6">
    <source>
        <dbReference type="ARBA" id="ARBA00022694"/>
    </source>
</evidence>
<feature type="compositionally biased region" description="Basic and acidic residues" evidence="11">
    <location>
        <begin position="62"/>
        <end position="73"/>
    </location>
</feature>
<evidence type="ECO:0000256" key="5">
    <source>
        <dbReference type="ARBA" id="ARBA00022552"/>
    </source>
</evidence>
<keyword evidence="5" id="KW-0698">rRNA processing</keyword>
<feature type="compositionally biased region" description="Polar residues" evidence="11">
    <location>
        <begin position="39"/>
        <end position="48"/>
    </location>
</feature>
<evidence type="ECO:0000256" key="1">
    <source>
        <dbReference type="ARBA" id="ARBA00004463"/>
    </source>
</evidence>
<dbReference type="STRING" id="246437.L9K1U4"/>
<dbReference type="FunCoup" id="L9K1U4">
    <property type="interactions" value="1160"/>
</dbReference>
<dbReference type="GO" id="GO:0006364">
    <property type="term" value="P:rRNA processing"/>
    <property type="evidence" value="ECO:0007669"/>
    <property type="project" value="UniProtKB-KW"/>
</dbReference>
<dbReference type="eggNOG" id="KOG3631">
    <property type="taxonomic scope" value="Eukaryota"/>
</dbReference>
<gene>
    <name evidence="12" type="ORF">TREES_T100020756</name>
</gene>
<dbReference type="Proteomes" id="UP000011518">
    <property type="component" value="Unassembled WGS sequence"/>
</dbReference>
<comment type="function">
    <text evidence="8">Component of ribonuclease P, a ribonucleoprotein complex that generates mature tRNA molecules by cleaving their 5'-ends. Also a component of the MRP ribonuclease complex, which cleaves pre-rRNA sequences.</text>
</comment>
<dbReference type="AlphaFoldDB" id="L9K1U4"/>
<dbReference type="GO" id="GO:0001682">
    <property type="term" value="P:tRNA 5'-leader removal"/>
    <property type="evidence" value="ECO:0007669"/>
    <property type="project" value="InterPro"/>
</dbReference>
<dbReference type="PANTHER" id="PTHR15314:SF1">
    <property type="entry name" value="RIBONUCLEASE P PROTEIN SUBUNIT P20"/>
    <property type="match status" value="1"/>
</dbReference>
<dbReference type="InterPro" id="IPR014612">
    <property type="entry name" value="Pop7/Rpp20"/>
</dbReference>
<dbReference type="FunFam" id="3.30.110.20:FF:000002">
    <property type="entry name" value="Ribonuclease P protein subunit p20"/>
    <property type="match status" value="1"/>
</dbReference>
<dbReference type="EMBL" id="KB320921">
    <property type="protein sequence ID" value="ELW56474.1"/>
    <property type="molecule type" value="Genomic_DNA"/>
</dbReference>
<proteinExistence type="inferred from homology"/>
<evidence type="ECO:0000256" key="10">
    <source>
        <dbReference type="ARBA" id="ARBA00068472"/>
    </source>
</evidence>
<dbReference type="InterPro" id="IPR036882">
    <property type="entry name" value="Alba-like_dom_sf"/>
</dbReference>
<dbReference type="Gene3D" id="3.30.110.20">
    <property type="entry name" value="Alba-like domain"/>
    <property type="match status" value="1"/>
</dbReference>
<dbReference type="InParanoid" id="L9K1U4"/>
<dbReference type="SUPFAM" id="SSF82704">
    <property type="entry name" value="AlbA-like"/>
    <property type="match status" value="1"/>
</dbReference>
<evidence type="ECO:0000256" key="11">
    <source>
        <dbReference type="SAM" id="MobiDB-lite"/>
    </source>
</evidence>
<dbReference type="Pfam" id="PF12328">
    <property type="entry name" value="Rpp20"/>
    <property type="match status" value="1"/>
</dbReference>
<evidence type="ECO:0000256" key="2">
    <source>
        <dbReference type="ARBA" id="ARBA00004604"/>
    </source>
</evidence>
<keyword evidence="7" id="KW-0539">Nucleus</keyword>
<feature type="region of interest" description="Disordered" evidence="11">
    <location>
        <begin position="27"/>
        <end position="138"/>
    </location>
</feature>
<sequence length="264" mass="28532">MLAEVVERLDLKTRKALLIAMRTQRHVGGTSGERGRTAWTRQQRTEGSGPSGGRAPVQDLAGAHRDDRYERGGGKAAGRAGGRRALQGGAPGGGTSPLPGPGQRPELMRQGREVGGSATPGPSSMAENREPRGAVEAELDPVEYTLRKRLPHRLPRRPNDIYVNMKTDFKAQLARCQKLLDGGSRGQNACTEIYIHGLGLAINRAINIALQLQAGSFGSLQVAANTSTVELVDELEPETDTREPLTRIRNNSAIHIRVFRVTPK</sequence>
<protein>
    <recommendedName>
        <fullName evidence="10">Ribonuclease P protein subunit p20</fullName>
    </recommendedName>
</protein>
<reference evidence="13" key="1">
    <citation type="submission" date="2012-07" db="EMBL/GenBank/DDBJ databases">
        <title>Genome of the Chinese tree shrew, a rising model animal genetically related to primates.</title>
        <authorList>
            <person name="Zhang G."/>
            <person name="Fan Y."/>
            <person name="Yao Y."/>
            <person name="Huang Z."/>
        </authorList>
    </citation>
    <scope>NUCLEOTIDE SEQUENCE [LARGE SCALE GENOMIC DNA]</scope>
</reference>
<keyword evidence="4" id="KW-0963">Cytoplasm</keyword>
<evidence type="ECO:0000256" key="9">
    <source>
        <dbReference type="ARBA" id="ARBA00064615"/>
    </source>
</evidence>
<accession>L9K1U4</accession>
<dbReference type="PANTHER" id="PTHR15314">
    <property type="entry name" value="RIBONUCLEASE P PROTEIN SUBUNIT P20"/>
    <property type="match status" value="1"/>
</dbReference>
<comment type="similarity">
    <text evidence="3">Belongs to the histone-like Alba family.</text>
</comment>
<organism evidence="12 13">
    <name type="scientific">Tupaia chinensis</name>
    <name type="common">Chinese tree shrew</name>
    <name type="synonym">Tupaia belangeri chinensis</name>
    <dbReference type="NCBI Taxonomy" id="246437"/>
    <lineage>
        <taxon>Eukaryota</taxon>
        <taxon>Metazoa</taxon>
        <taxon>Chordata</taxon>
        <taxon>Craniata</taxon>
        <taxon>Vertebrata</taxon>
        <taxon>Euteleostomi</taxon>
        <taxon>Mammalia</taxon>
        <taxon>Eutheria</taxon>
        <taxon>Euarchontoglires</taxon>
        <taxon>Scandentia</taxon>
        <taxon>Tupaiidae</taxon>
        <taxon>Tupaia</taxon>
    </lineage>
</organism>
<comment type="subunit">
    <text evidence="9">Component of nuclear RNase P and RNase MRP complexes. RNase P consists of a catalytic RNA moiety and 10 different protein chains; POP1, POP4, POP5, POP7, RPP14, RPP21, RPP25, RPP30, RPP38 and RPP40. Within the RNase P complex, POP1, POP7 and RPP25 form the 'finger' subcomplex, POP5, RPP14, RPP40 and homodimeric RPP30 form the 'palm' subcomplex, and RPP21, POP4 and RPP38 form the 'wrist' subcomplex. All subunits of the RNase P complex interact with the catalytic RNA. Several subunits of RNase P are also part of the RNase MRP complex. RNase MRP consists of a catalytic RNA moiety and about 8 protein subunits; POP1, POP7, RPP25, RPP30, RPP38, RPP40 and possibly also POP4 and POP5. Interacts with SMN1. POP7 forms a heterodimer with RPP25 that binds to the P3 stem loop of the catalytic RNA.</text>
</comment>